<dbReference type="FunFam" id="1.10.630.10:FF:000069">
    <property type="entry name" value="Cytochrome P450, putative (Eurofung)"/>
    <property type="match status" value="1"/>
</dbReference>
<evidence type="ECO:0000256" key="9">
    <source>
        <dbReference type="ARBA" id="ARBA00023004"/>
    </source>
</evidence>
<reference evidence="14" key="2">
    <citation type="journal article" date="2023" name="IMA Fungus">
        <title>Comparative genomic study of the Penicillium genus elucidates a diverse pangenome and 15 lateral gene transfer events.</title>
        <authorList>
            <person name="Petersen C."/>
            <person name="Sorensen T."/>
            <person name="Nielsen M.R."/>
            <person name="Sondergaard T.E."/>
            <person name="Sorensen J.L."/>
            <person name="Fitzpatrick D.A."/>
            <person name="Frisvad J.C."/>
            <person name="Nielsen K.L."/>
        </authorList>
    </citation>
    <scope>NUCLEOTIDE SEQUENCE</scope>
    <source>
        <strain evidence="14">IBT 23319</strain>
    </source>
</reference>
<comment type="similarity">
    <text evidence="3">Belongs to the cytochrome P450 family.</text>
</comment>
<dbReference type="GO" id="GO:0005506">
    <property type="term" value="F:iron ion binding"/>
    <property type="evidence" value="ECO:0007669"/>
    <property type="project" value="InterPro"/>
</dbReference>
<reference evidence="14" key="1">
    <citation type="submission" date="2022-11" db="EMBL/GenBank/DDBJ databases">
        <authorList>
            <person name="Petersen C."/>
        </authorList>
    </citation>
    <scope>NUCLEOTIDE SEQUENCE</scope>
    <source>
        <strain evidence="14">IBT 23319</strain>
    </source>
</reference>
<dbReference type="GO" id="GO:0016020">
    <property type="term" value="C:membrane"/>
    <property type="evidence" value="ECO:0007669"/>
    <property type="project" value="UniProtKB-SubCell"/>
</dbReference>
<dbReference type="OrthoDB" id="3945418at2759"/>
<evidence type="ECO:0000256" key="13">
    <source>
        <dbReference type="SAM" id="Phobius"/>
    </source>
</evidence>
<comment type="subcellular location">
    <subcellularLocation>
        <location evidence="2">Membrane</location>
        <topology evidence="2">Single-pass membrane protein</topology>
    </subcellularLocation>
</comment>
<dbReference type="InterPro" id="IPR036396">
    <property type="entry name" value="Cyt_P450_sf"/>
</dbReference>
<evidence type="ECO:0000313" key="14">
    <source>
        <dbReference type="EMBL" id="KAJ5243085.1"/>
    </source>
</evidence>
<evidence type="ECO:0000256" key="11">
    <source>
        <dbReference type="ARBA" id="ARBA00023136"/>
    </source>
</evidence>
<keyword evidence="11 13" id="KW-0472">Membrane</keyword>
<dbReference type="GO" id="GO:0004497">
    <property type="term" value="F:monooxygenase activity"/>
    <property type="evidence" value="ECO:0007669"/>
    <property type="project" value="UniProtKB-KW"/>
</dbReference>
<evidence type="ECO:0000256" key="12">
    <source>
        <dbReference type="PIRSR" id="PIRSR602401-1"/>
    </source>
</evidence>
<dbReference type="EMBL" id="JAPQKT010000001">
    <property type="protein sequence ID" value="KAJ5243085.1"/>
    <property type="molecule type" value="Genomic_DNA"/>
</dbReference>
<dbReference type="CDD" id="cd11062">
    <property type="entry name" value="CYP58-like"/>
    <property type="match status" value="1"/>
</dbReference>
<evidence type="ECO:0000313" key="15">
    <source>
        <dbReference type="Proteomes" id="UP001147733"/>
    </source>
</evidence>
<dbReference type="GO" id="GO:0016705">
    <property type="term" value="F:oxidoreductase activity, acting on paired donors, with incorporation or reduction of molecular oxygen"/>
    <property type="evidence" value="ECO:0007669"/>
    <property type="project" value="InterPro"/>
</dbReference>
<dbReference type="PANTHER" id="PTHR24305:SF157">
    <property type="entry name" value="N-ACETYLTRYPTOPHAN 6-HYDROXYLASE IVOC-RELATED"/>
    <property type="match status" value="1"/>
</dbReference>
<name>A0A9W9TXK2_PENCI</name>
<keyword evidence="5 13" id="KW-0812">Transmembrane</keyword>
<evidence type="ECO:0000256" key="6">
    <source>
        <dbReference type="ARBA" id="ARBA00022723"/>
    </source>
</evidence>
<dbReference type="InterPro" id="IPR001128">
    <property type="entry name" value="Cyt_P450"/>
</dbReference>
<feature type="transmembrane region" description="Helical" evidence="13">
    <location>
        <begin position="18"/>
        <end position="37"/>
    </location>
</feature>
<dbReference type="GO" id="GO:0020037">
    <property type="term" value="F:heme binding"/>
    <property type="evidence" value="ECO:0007669"/>
    <property type="project" value="InterPro"/>
</dbReference>
<keyword evidence="10" id="KW-0503">Monooxygenase</keyword>
<keyword evidence="6 12" id="KW-0479">Metal-binding</keyword>
<proteinExistence type="inferred from homology"/>
<evidence type="ECO:0000256" key="8">
    <source>
        <dbReference type="ARBA" id="ARBA00023002"/>
    </source>
</evidence>
<organism evidence="14 15">
    <name type="scientific">Penicillium citrinum</name>
    <dbReference type="NCBI Taxonomy" id="5077"/>
    <lineage>
        <taxon>Eukaryota</taxon>
        <taxon>Fungi</taxon>
        <taxon>Dikarya</taxon>
        <taxon>Ascomycota</taxon>
        <taxon>Pezizomycotina</taxon>
        <taxon>Eurotiomycetes</taxon>
        <taxon>Eurotiomycetidae</taxon>
        <taxon>Eurotiales</taxon>
        <taxon>Aspergillaceae</taxon>
        <taxon>Penicillium</taxon>
    </lineage>
</organism>
<keyword evidence="15" id="KW-1185">Reference proteome</keyword>
<keyword evidence="9 12" id="KW-0408">Iron</keyword>
<dbReference type="RefSeq" id="XP_056506089.1">
    <property type="nucleotide sequence ID" value="XM_056640332.1"/>
</dbReference>
<gene>
    <name evidence="14" type="ORF">N7469_001412</name>
</gene>
<evidence type="ECO:0000256" key="3">
    <source>
        <dbReference type="ARBA" id="ARBA00010617"/>
    </source>
</evidence>
<dbReference type="GO" id="GO:0043386">
    <property type="term" value="P:mycotoxin biosynthetic process"/>
    <property type="evidence" value="ECO:0007669"/>
    <property type="project" value="UniProtKB-ARBA"/>
</dbReference>
<protein>
    <recommendedName>
        <fullName evidence="16">Trichodiene oxygenase</fullName>
    </recommendedName>
</protein>
<dbReference type="Pfam" id="PF00067">
    <property type="entry name" value="p450"/>
    <property type="match status" value="1"/>
</dbReference>
<dbReference type="InterPro" id="IPR050121">
    <property type="entry name" value="Cytochrome_P450_monoxygenase"/>
</dbReference>
<dbReference type="PANTHER" id="PTHR24305">
    <property type="entry name" value="CYTOCHROME P450"/>
    <property type="match status" value="1"/>
</dbReference>
<dbReference type="InterPro" id="IPR002401">
    <property type="entry name" value="Cyt_P450_E_grp-I"/>
</dbReference>
<comment type="caution">
    <text evidence="14">The sequence shown here is derived from an EMBL/GenBank/DDBJ whole genome shotgun (WGS) entry which is preliminary data.</text>
</comment>
<dbReference type="AlphaFoldDB" id="A0A9W9TXK2"/>
<evidence type="ECO:0000256" key="1">
    <source>
        <dbReference type="ARBA" id="ARBA00001971"/>
    </source>
</evidence>
<evidence type="ECO:0000256" key="4">
    <source>
        <dbReference type="ARBA" id="ARBA00022617"/>
    </source>
</evidence>
<evidence type="ECO:0008006" key="16">
    <source>
        <dbReference type="Google" id="ProtNLM"/>
    </source>
</evidence>
<dbReference type="PRINTS" id="PR00385">
    <property type="entry name" value="P450"/>
</dbReference>
<accession>A0A9W9TXK2</accession>
<dbReference type="GeneID" id="81379499"/>
<dbReference type="SUPFAM" id="SSF48264">
    <property type="entry name" value="Cytochrome P450"/>
    <property type="match status" value="1"/>
</dbReference>
<keyword evidence="4 12" id="KW-0349">Heme</keyword>
<dbReference type="Proteomes" id="UP001147733">
    <property type="component" value="Unassembled WGS sequence"/>
</dbReference>
<sequence>MAFVIAHRIAIFDMEHTMLILAVTGALLLFIAVRILYYRLYTHPLAAFPGPKLAAATFLYEFYYDIIKSGMFIWEIERMHEKYGPIVRISPRELHIKDPYFYEEIHAGPSKRRSRDSKYAVAFGAPYSLVGTIDHDHHRLRRSFLSGFFSKRSVTSLTPVIHEKVDKLIQRFENAFRDSAVLHLQLDFAALTADVITHYCYGWARGYLDDEDSSKSNDLVDAVNGLMTMFHVNRFFPFLIKYLLALPPALVRRIQPCMADLFDMKARLRQQAKETLEKRKSMHIKAGPGGNIFDALTGPEVPEIEKSLDRLEDEGALLLGAGTETTARALAVSMFHVMSNKEIGMKLRDELRTVMETPLSKISWLELEQLPYLTGVVNEGLRLSHGMTTRLGRVSTHDPIDYKDWVIPVGTPISQSNYFVHMDETLFPEPHSFNPDRWVRAAKNGEHLSRFIVAFTKGSRQCLGMNLAYAEIYLTLAHIVRRFDFEPHGTTIENVRVYRDMGIGCPKNGIFDVQARVRAVLGD</sequence>
<comment type="cofactor">
    <cofactor evidence="1 12">
        <name>heme</name>
        <dbReference type="ChEBI" id="CHEBI:30413"/>
    </cofactor>
</comment>
<evidence type="ECO:0000256" key="2">
    <source>
        <dbReference type="ARBA" id="ARBA00004167"/>
    </source>
</evidence>
<keyword evidence="8" id="KW-0560">Oxidoreductase</keyword>
<keyword evidence="7 13" id="KW-1133">Transmembrane helix</keyword>
<dbReference type="PRINTS" id="PR00463">
    <property type="entry name" value="EP450I"/>
</dbReference>
<evidence type="ECO:0000256" key="10">
    <source>
        <dbReference type="ARBA" id="ARBA00023033"/>
    </source>
</evidence>
<evidence type="ECO:0000256" key="5">
    <source>
        <dbReference type="ARBA" id="ARBA00022692"/>
    </source>
</evidence>
<evidence type="ECO:0000256" key="7">
    <source>
        <dbReference type="ARBA" id="ARBA00022989"/>
    </source>
</evidence>
<feature type="binding site" description="axial binding residue" evidence="12">
    <location>
        <position position="462"/>
    </location>
    <ligand>
        <name>heme</name>
        <dbReference type="ChEBI" id="CHEBI:30413"/>
    </ligand>
    <ligandPart>
        <name>Fe</name>
        <dbReference type="ChEBI" id="CHEBI:18248"/>
    </ligandPart>
</feature>
<dbReference type="Gene3D" id="1.10.630.10">
    <property type="entry name" value="Cytochrome P450"/>
    <property type="match status" value="1"/>
</dbReference>